<dbReference type="InterPro" id="IPR005135">
    <property type="entry name" value="Endo/exonuclease/phosphatase"/>
</dbReference>
<dbReference type="PANTHER" id="PTHR12121">
    <property type="entry name" value="CARBON CATABOLITE REPRESSOR PROTEIN 4"/>
    <property type="match status" value="1"/>
</dbReference>
<dbReference type="Gene3D" id="3.60.10.10">
    <property type="entry name" value="Endonuclease/exonuclease/phosphatase"/>
    <property type="match status" value="1"/>
</dbReference>
<dbReference type="InterPro" id="IPR036691">
    <property type="entry name" value="Endo/exonu/phosph_ase_sf"/>
</dbReference>
<gene>
    <name evidence="2" type="ORF">ZEAMMB73_Zm00001d014187</name>
</gene>
<evidence type="ECO:0000259" key="1">
    <source>
        <dbReference type="Pfam" id="PF03372"/>
    </source>
</evidence>
<sequence>MTSHVIPAPTPTPRRLIQVNGDVLGHLDLDSQTSSLGTFTVLSYNILADTYATSDAYSYCPTWALTWTYRRQNLLREIIGYHADIICLQEVSLSIFESNLFNLFLLASFFSIFLMDKFYCVN</sequence>
<proteinExistence type="predicted"/>
<dbReference type="GO" id="GO:0003824">
    <property type="term" value="F:catalytic activity"/>
    <property type="evidence" value="ECO:0007669"/>
    <property type="project" value="InterPro"/>
</dbReference>
<dbReference type="SUPFAM" id="SSF56219">
    <property type="entry name" value="DNase I-like"/>
    <property type="match status" value="1"/>
</dbReference>
<organism evidence="2">
    <name type="scientific">Zea mays</name>
    <name type="common">Maize</name>
    <dbReference type="NCBI Taxonomy" id="4577"/>
    <lineage>
        <taxon>Eukaryota</taxon>
        <taxon>Viridiplantae</taxon>
        <taxon>Streptophyta</taxon>
        <taxon>Embryophyta</taxon>
        <taxon>Tracheophyta</taxon>
        <taxon>Spermatophyta</taxon>
        <taxon>Magnoliopsida</taxon>
        <taxon>Liliopsida</taxon>
        <taxon>Poales</taxon>
        <taxon>Poaceae</taxon>
        <taxon>PACMAD clade</taxon>
        <taxon>Panicoideae</taxon>
        <taxon>Andropogonodae</taxon>
        <taxon>Andropogoneae</taxon>
        <taxon>Tripsacinae</taxon>
        <taxon>Zea</taxon>
    </lineage>
</organism>
<accession>A0A1D6GQU8</accession>
<dbReference type="Pfam" id="PF03372">
    <property type="entry name" value="Exo_endo_phos"/>
    <property type="match status" value="1"/>
</dbReference>
<dbReference type="EMBL" id="CM000781">
    <property type="protein sequence ID" value="AQK65497.1"/>
    <property type="molecule type" value="Genomic_DNA"/>
</dbReference>
<dbReference type="PANTHER" id="PTHR12121:SF102">
    <property type="entry name" value="FAMILY PROTEIN, PUTATIVE, EXPRESSED-RELATED"/>
    <property type="match status" value="1"/>
</dbReference>
<dbReference type="AlphaFoldDB" id="A0A1D6GQU8"/>
<dbReference type="InterPro" id="IPR050410">
    <property type="entry name" value="CCR4/nocturin_mRNA_transcr"/>
</dbReference>
<name>A0A1D6GQU8_MAIZE</name>
<protein>
    <submittedName>
        <fullName evidence="2">Carbon catabolite repressor protein 4 homolog 1</fullName>
    </submittedName>
</protein>
<evidence type="ECO:0000313" key="2">
    <source>
        <dbReference type="EMBL" id="AQK65497.1"/>
    </source>
</evidence>
<reference evidence="2" key="1">
    <citation type="submission" date="2015-12" db="EMBL/GenBank/DDBJ databases">
        <title>Update maize B73 reference genome by single molecule sequencing technologies.</title>
        <authorList>
            <consortium name="Maize Genome Sequencing Project"/>
            <person name="Ware D."/>
        </authorList>
    </citation>
    <scope>NUCLEOTIDE SEQUENCE</scope>
    <source>
        <tissue evidence="2">Seedling</tissue>
    </source>
</reference>
<feature type="domain" description="Endonuclease/exonuclease/phosphatase" evidence="1">
    <location>
        <begin position="42"/>
        <end position="102"/>
    </location>
</feature>